<dbReference type="GO" id="GO:0005634">
    <property type="term" value="C:nucleus"/>
    <property type="evidence" value="ECO:0007669"/>
    <property type="project" value="UniProtKB-SubCell"/>
</dbReference>
<dbReference type="Gene3D" id="3.30.40.10">
    <property type="entry name" value="Zinc/RING finger domain, C3HC4 (zinc finger)"/>
    <property type="match status" value="2"/>
</dbReference>
<dbReference type="CDD" id="cd04301">
    <property type="entry name" value="NAT_SF"/>
    <property type="match status" value="1"/>
</dbReference>
<dbReference type="InterPro" id="IPR032308">
    <property type="entry name" value="TDBD"/>
</dbReference>
<feature type="region of interest" description="Disordered" evidence="7">
    <location>
        <begin position="1"/>
        <end position="29"/>
    </location>
</feature>
<dbReference type="InterPro" id="IPR059153">
    <property type="entry name" value="NSD_PHD-1st"/>
</dbReference>
<name>A0A1S3VG16_VIGRR</name>
<evidence type="ECO:0000313" key="10">
    <source>
        <dbReference type="Proteomes" id="UP000087766"/>
    </source>
</evidence>
<dbReference type="InterPro" id="IPR056511">
    <property type="entry name" value="IDM1_C"/>
</dbReference>
<dbReference type="SMART" id="SM00249">
    <property type="entry name" value="PHD"/>
    <property type="match status" value="2"/>
</dbReference>
<dbReference type="InterPro" id="IPR001965">
    <property type="entry name" value="Znf_PHD"/>
</dbReference>
<dbReference type="Gene3D" id="3.40.630.30">
    <property type="match status" value="1"/>
</dbReference>
<dbReference type="GeneID" id="106774781"/>
<dbReference type="InterPro" id="IPR016181">
    <property type="entry name" value="Acyl_CoA_acyltransferase"/>
</dbReference>
<dbReference type="PROSITE" id="PS51186">
    <property type="entry name" value="GNAT"/>
    <property type="match status" value="1"/>
</dbReference>
<dbReference type="GO" id="GO:0003714">
    <property type="term" value="F:transcription corepressor activity"/>
    <property type="evidence" value="ECO:0007669"/>
    <property type="project" value="InterPro"/>
</dbReference>
<dbReference type="SUPFAM" id="SSF57903">
    <property type="entry name" value="FYVE/PHD zinc finger"/>
    <property type="match status" value="1"/>
</dbReference>
<proteinExistence type="predicted"/>
<protein>
    <submittedName>
        <fullName evidence="11">Uncharacterized protein LOC106774781</fullName>
    </submittedName>
</protein>
<dbReference type="Pfam" id="PF23011">
    <property type="entry name" value="PHD-1st_NSD"/>
    <property type="match status" value="1"/>
</dbReference>
<keyword evidence="4" id="KW-0862">Zinc</keyword>
<evidence type="ECO:0000313" key="11">
    <source>
        <dbReference type="RefSeq" id="XP_014517303.1"/>
    </source>
</evidence>
<dbReference type="RefSeq" id="XP_014517303.1">
    <property type="nucleotide sequence ID" value="XM_014661817.2"/>
</dbReference>
<feature type="domain" description="N-acetyltransferase" evidence="9">
    <location>
        <begin position="1097"/>
        <end position="1247"/>
    </location>
</feature>
<dbReference type="PROSITE" id="PS50016">
    <property type="entry name" value="ZF_PHD_2"/>
    <property type="match status" value="1"/>
</dbReference>
<feature type="domain" description="PHD-type" evidence="8">
    <location>
        <begin position="961"/>
        <end position="1006"/>
    </location>
</feature>
<dbReference type="OrthoDB" id="1903104at2759"/>
<dbReference type="Pfam" id="PF23209">
    <property type="entry name" value="IDM1_C"/>
    <property type="match status" value="1"/>
</dbReference>
<keyword evidence="10" id="KW-1185">Reference proteome</keyword>
<dbReference type="GO" id="GO:0006357">
    <property type="term" value="P:regulation of transcription by RNA polymerase II"/>
    <property type="evidence" value="ECO:0007669"/>
    <property type="project" value="TreeGrafter"/>
</dbReference>
<dbReference type="PANTHER" id="PTHR46309">
    <property type="entry name" value="PHD FINGER PROTEIN 12"/>
    <property type="match status" value="1"/>
</dbReference>
<evidence type="ECO:0000259" key="8">
    <source>
        <dbReference type="PROSITE" id="PS50016"/>
    </source>
</evidence>
<evidence type="ECO:0000256" key="1">
    <source>
        <dbReference type="ARBA" id="ARBA00004123"/>
    </source>
</evidence>
<dbReference type="CDD" id="cd20405">
    <property type="entry name" value="Tudor_Agenet_AtDUF_rpt1_3"/>
    <property type="match status" value="1"/>
</dbReference>
<evidence type="ECO:0000256" key="2">
    <source>
        <dbReference type="ARBA" id="ARBA00022723"/>
    </source>
</evidence>
<keyword evidence="3 6" id="KW-0863">Zinc-finger</keyword>
<reference evidence="11" key="2">
    <citation type="submission" date="2025-08" db="UniProtKB">
        <authorList>
            <consortium name="RefSeq"/>
        </authorList>
    </citation>
    <scope>IDENTIFICATION</scope>
    <source>
        <tissue evidence="11">Leaf</tissue>
    </source>
</reference>
<dbReference type="InterPro" id="IPR042163">
    <property type="entry name" value="PHF12"/>
</dbReference>
<dbReference type="STRING" id="3916.A0A1S3VG16"/>
<dbReference type="InterPro" id="IPR011011">
    <property type="entry name" value="Znf_FYVE_PHD"/>
</dbReference>
<evidence type="ECO:0000256" key="6">
    <source>
        <dbReference type="PROSITE-ProRule" id="PRU00146"/>
    </source>
</evidence>
<gene>
    <name evidence="11" type="primary">LOC106774781</name>
</gene>
<comment type="subcellular location">
    <subcellularLocation>
        <location evidence="1">Nucleus</location>
    </subcellularLocation>
</comment>
<dbReference type="Proteomes" id="UP000087766">
    <property type="component" value="Chromosome 10"/>
</dbReference>
<keyword evidence="2" id="KW-0479">Metal-binding</keyword>
<dbReference type="Pfam" id="PF16135">
    <property type="entry name" value="TDBD"/>
    <property type="match status" value="1"/>
</dbReference>
<dbReference type="GO" id="GO:0016747">
    <property type="term" value="F:acyltransferase activity, transferring groups other than amino-acyl groups"/>
    <property type="evidence" value="ECO:0007669"/>
    <property type="project" value="InterPro"/>
</dbReference>
<evidence type="ECO:0000256" key="3">
    <source>
        <dbReference type="ARBA" id="ARBA00022771"/>
    </source>
</evidence>
<accession>A0A1S3VG16</accession>
<dbReference type="InterPro" id="IPR008395">
    <property type="entry name" value="Agenet-like_dom"/>
</dbReference>
<sequence>MVLTKGLDNGSRKRKRQPSRQPSRKLGVDTKVEVRSMDNGFEGSWHPGTVIMCEDLQRRVRYNNILDNKGVYNLEEVVIVSKALDGDNECADIYARGFIRPLPPLVEFDMGDLVYGLCVDVNHEEAWWEGVIFDYCDGMDKRSVFFPDLGDEIPVEIHQLRITQDWDEITEEWTRRGNWVFLDLLEEQKRNLFITVSTKQIWYDIRIRKEFETIREWTCNLKYLWTELIKEIINHYLSLTLKEIISVLSLPRSLLNETPDHEFAEAMPNVDLSMIWHNKQTVVQKGTVPRIQGTLSDVQNEIRPCGDSPLDESGEDRSSSHLMSSFWSPVKLSGVELCPDAVREYPLASKREARAFWMDKLQKHLVCLGWKIEWSNRLNIKRYKYIPPYTKGPKRYLSLIEVCKAMKQDPNMNSLPLQNDQTITHPTVDFHLSDVPSIPAENIQSITDLQNDHTRMHPTVDCPLSDVPSIPAENIQSVTHLQNDHTIMHPTVDCHLSDVPSTPAENIQSITHLQNDHTMMHPTVDCHLSDVPSIPAENVQSIMHLQNDHTIMHPTDDCHLSDEPSIPAENIQSITHLQNDHTIMHPTVDCHLSDVPSVPAENIQSITHLQNDHTIIHPTVDCHLSDVPSNPAENIQNLDIIPPAENIQNLDIFPPVENIQNLDIFPPAENIQNLDIFPPAENIQNLDIFPPAVPSSPVEDEVEEVPEYCPRAVVQYYRMYIYKKSRADKKKWILKAKKHLLSEGWVLDHPPPFNKKRGIIYMSPQNRKFPTLHAACKFCIEETIPNWNLEWQEIDEGASGIKPTTNQKKKNKRDLKANTPKGQSNGPRQVLRSNKRVQKVSVSTHLHHKPLNIPSYLIDSNIILPRSKVYYKAKGTNRAVRTLAEGKITHDGIKCNCCLTIYSFVGFEKHATGSSTCRPSANIFLDDGKSLLDCQIQMMQGQKNSVASGKALSDLSLADNDYICSVCRYGGELILCDKCPSSFHKTCLGLEDVPEGDWFCPSCRCGICGQRKIDGDEVEHFLSCIQCEHKYHVRCLKNGAANTSRYNGNWFCGKDCEKIYEGLHKLLGEPTPVASNLTWTLVKFINPDSCDLGNVERDLVAESYCKLSLALSLMHECFEPLKEPLTSRDLVEDALFSRRSELNRINFQGFYTVLLERNEELVSVATVRVHGKKVAEIPLVGTRLQYRRHGMCRILVNELEKKLMKLDVERLVLPAVPSVLETWTGSFGFAKMTDYERSQFLDYTFLDFEGTIMCQKLLMNIASSDSVPLIESERCCFNPSKSGPVCEVHPVEAIDENACAGNNDHHDLRAIDPFRMVKEPDQQCQKGTTSSVCSFDELVERNDDDLYKFVYTRKKMRKSYQGI</sequence>
<dbReference type="SMART" id="SM00184">
    <property type="entry name" value="RING"/>
    <property type="match status" value="2"/>
</dbReference>
<dbReference type="InterPro" id="IPR013083">
    <property type="entry name" value="Znf_RING/FYVE/PHD"/>
</dbReference>
<dbReference type="KEGG" id="vra:106774781"/>
<dbReference type="InterPro" id="IPR014002">
    <property type="entry name" value="Agenet_dom_plant"/>
</dbReference>
<dbReference type="PANTHER" id="PTHR46309:SF12">
    <property type="entry name" value="GB|AAC80581.1"/>
    <property type="match status" value="1"/>
</dbReference>
<evidence type="ECO:0000256" key="5">
    <source>
        <dbReference type="ARBA" id="ARBA00023242"/>
    </source>
</evidence>
<keyword evidence="5" id="KW-0539">Nucleus</keyword>
<dbReference type="InterPro" id="IPR019787">
    <property type="entry name" value="Znf_PHD-finger"/>
</dbReference>
<organism evidence="10 11">
    <name type="scientific">Vigna radiata var. radiata</name>
    <name type="common">Mung bean</name>
    <name type="synonym">Phaseolus aureus</name>
    <dbReference type="NCBI Taxonomy" id="3916"/>
    <lineage>
        <taxon>Eukaryota</taxon>
        <taxon>Viridiplantae</taxon>
        <taxon>Streptophyta</taxon>
        <taxon>Embryophyta</taxon>
        <taxon>Tracheophyta</taxon>
        <taxon>Spermatophyta</taxon>
        <taxon>Magnoliopsida</taxon>
        <taxon>eudicotyledons</taxon>
        <taxon>Gunneridae</taxon>
        <taxon>Pentapetalae</taxon>
        <taxon>rosids</taxon>
        <taxon>fabids</taxon>
        <taxon>Fabales</taxon>
        <taxon>Fabaceae</taxon>
        <taxon>Papilionoideae</taxon>
        <taxon>50 kb inversion clade</taxon>
        <taxon>NPAAA clade</taxon>
        <taxon>indigoferoid/millettioid clade</taxon>
        <taxon>Phaseoleae</taxon>
        <taxon>Vigna</taxon>
    </lineage>
</organism>
<dbReference type="GO" id="GO:0008270">
    <property type="term" value="F:zinc ion binding"/>
    <property type="evidence" value="ECO:0007669"/>
    <property type="project" value="UniProtKB-KW"/>
</dbReference>
<dbReference type="InterPro" id="IPR001841">
    <property type="entry name" value="Znf_RING"/>
</dbReference>
<dbReference type="Pfam" id="PF05641">
    <property type="entry name" value="Agenet"/>
    <property type="match status" value="1"/>
</dbReference>
<evidence type="ECO:0000256" key="4">
    <source>
        <dbReference type="ARBA" id="ARBA00022833"/>
    </source>
</evidence>
<evidence type="ECO:0000256" key="7">
    <source>
        <dbReference type="SAM" id="MobiDB-lite"/>
    </source>
</evidence>
<dbReference type="SUPFAM" id="SSF55729">
    <property type="entry name" value="Acyl-CoA N-acyltransferases (Nat)"/>
    <property type="match status" value="1"/>
</dbReference>
<evidence type="ECO:0000259" key="9">
    <source>
        <dbReference type="PROSITE" id="PS51186"/>
    </source>
</evidence>
<dbReference type="InterPro" id="IPR000182">
    <property type="entry name" value="GNAT_dom"/>
</dbReference>
<feature type="region of interest" description="Disordered" evidence="7">
    <location>
        <begin position="798"/>
        <end position="835"/>
    </location>
</feature>
<dbReference type="SMART" id="SM00743">
    <property type="entry name" value="Agenet"/>
    <property type="match status" value="2"/>
</dbReference>
<dbReference type="InterPro" id="IPR054292">
    <property type="entry name" value="DUF7028"/>
</dbReference>
<reference evidence="10" key="1">
    <citation type="journal article" date="2014" name="Nat. Commun.">
        <title>Genome sequence of mungbean and insights into evolution within Vigna species.</title>
        <authorList>
            <person name="Kang Y.J."/>
            <person name="Kim S.K."/>
            <person name="Kim M.Y."/>
            <person name="Lestari P."/>
            <person name="Kim K.H."/>
            <person name="Ha B.K."/>
            <person name="Jun T.H."/>
            <person name="Hwang W.J."/>
            <person name="Lee T."/>
            <person name="Lee J."/>
            <person name="Shim S."/>
            <person name="Yoon M.Y."/>
            <person name="Jang Y.E."/>
            <person name="Han K.S."/>
            <person name="Taeprayoon P."/>
            <person name="Yoon N."/>
            <person name="Somta P."/>
            <person name="Tanya P."/>
            <person name="Kim K.S."/>
            <person name="Gwag J.G."/>
            <person name="Moon J.K."/>
            <person name="Lee Y.H."/>
            <person name="Park B.S."/>
            <person name="Bombarely A."/>
            <person name="Doyle J.J."/>
            <person name="Jackson S.A."/>
            <person name="Schafleitner R."/>
            <person name="Srinives P."/>
            <person name="Varshney R.K."/>
            <person name="Lee S.H."/>
        </authorList>
    </citation>
    <scope>NUCLEOTIDE SEQUENCE [LARGE SCALE GENOMIC DNA]</scope>
    <source>
        <strain evidence="10">cv. VC1973A</strain>
    </source>
</reference>
<dbReference type="Pfam" id="PF22970">
    <property type="entry name" value="DUF7028"/>
    <property type="match status" value="2"/>
</dbReference>